<evidence type="ECO:0000313" key="3">
    <source>
        <dbReference type="Proteomes" id="UP001516061"/>
    </source>
</evidence>
<dbReference type="Gene3D" id="3.40.190.10">
    <property type="entry name" value="Periplasmic binding protein-like II"/>
    <property type="match status" value="1"/>
</dbReference>
<dbReference type="SUPFAM" id="SSF53850">
    <property type="entry name" value="Periplasmic binding protein-like II"/>
    <property type="match status" value="1"/>
</dbReference>
<proteinExistence type="predicted"/>
<protein>
    <submittedName>
        <fullName evidence="2">ABC-type phosphate transport system substrate-binding protein</fullName>
    </submittedName>
</protein>
<name>A0ABX2FY33_9BURK</name>
<accession>A0ABX2FY33</accession>
<dbReference type="EMBL" id="JABSNM010000002">
    <property type="protein sequence ID" value="NRT54930.1"/>
    <property type="molecule type" value="Genomic_DNA"/>
</dbReference>
<evidence type="ECO:0000313" key="2">
    <source>
        <dbReference type="EMBL" id="NRT54930.1"/>
    </source>
</evidence>
<comment type="caution">
    <text evidence="2">The sequence shown here is derived from an EMBL/GenBank/DDBJ whole genome shotgun (WGS) entry which is preliminary data.</text>
</comment>
<sequence length="141" mass="15429">MKRRAFLLGTPAALLLASGAAVRADEGLVVVANASLRALDAESLRRIYTGRMIEVDGQPVFPAQLAPGQPLRQRFLGSVLQQRDEDYVAYWTVRRYIGKGTPPRELATPADMVAHVQRTPGAIGYCEVADLKPGMTVLLRR</sequence>
<feature type="chain" id="PRO_5046600635" evidence="1">
    <location>
        <begin position="24"/>
        <end position="141"/>
    </location>
</feature>
<dbReference type="RefSeq" id="WP_286180431.1">
    <property type="nucleotide sequence ID" value="NZ_JABSNM010000002.1"/>
</dbReference>
<feature type="signal peptide" evidence="1">
    <location>
        <begin position="1"/>
        <end position="23"/>
    </location>
</feature>
<organism evidence="2 3">
    <name type="scientific">Sphaerotilus uruguayifluvii</name>
    <dbReference type="NCBI Taxonomy" id="2735897"/>
    <lineage>
        <taxon>Bacteria</taxon>
        <taxon>Pseudomonadati</taxon>
        <taxon>Pseudomonadota</taxon>
        <taxon>Betaproteobacteria</taxon>
        <taxon>Burkholderiales</taxon>
        <taxon>Sphaerotilaceae</taxon>
        <taxon>Sphaerotilus</taxon>
    </lineage>
</organism>
<reference evidence="2 3" key="1">
    <citation type="submission" date="2020-05" db="EMBL/GenBank/DDBJ databases">
        <title>Genomic Encyclopedia of Type Strains, Phase IV (KMG-V): Genome sequencing to study the core and pangenomes of soil and plant-associated prokaryotes.</title>
        <authorList>
            <person name="Whitman W."/>
        </authorList>
    </citation>
    <scope>NUCLEOTIDE SEQUENCE [LARGE SCALE GENOMIC DNA]</scope>
    <source>
        <strain evidence="2 3">C29</strain>
    </source>
</reference>
<dbReference type="Proteomes" id="UP001516061">
    <property type="component" value="Unassembled WGS sequence"/>
</dbReference>
<keyword evidence="1" id="KW-0732">Signal</keyword>
<keyword evidence="3" id="KW-1185">Reference proteome</keyword>
<evidence type="ECO:0000256" key="1">
    <source>
        <dbReference type="SAM" id="SignalP"/>
    </source>
</evidence>
<gene>
    <name evidence="2" type="ORF">HNQ01_000640</name>
</gene>